<feature type="region of interest" description="Disordered" evidence="1">
    <location>
        <begin position="22"/>
        <end position="47"/>
    </location>
</feature>
<dbReference type="EMBL" id="LUUB01000045">
    <property type="protein sequence ID" value="OAF11767.1"/>
    <property type="molecule type" value="Genomic_DNA"/>
</dbReference>
<protein>
    <submittedName>
        <fullName evidence="2">Uncharacterized protein</fullName>
    </submittedName>
</protein>
<name>A0A176YWL0_9BRAD</name>
<reference evidence="2 3" key="1">
    <citation type="submission" date="2016-03" db="EMBL/GenBank/DDBJ databases">
        <title>Draft Genome Sequence of the Strain BR 10245 (Bradyrhizobium sp.) isolated from nodules of Centrolobium paraense.</title>
        <authorList>
            <person name="Simoes-Araujo J.L.Sr."/>
            <person name="Barauna A.C."/>
            <person name="Silva K."/>
            <person name="Zilli J.E."/>
        </authorList>
    </citation>
    <scope>NUCLEOTIDE SEQUENCE [LARGE SCALE GENOMIC DNA]</scope>
    <source>
        <strain evidence="2 3">BR 10245</strain>
    </source>
</reference>
<dbReference type="STRING" id="1505087.AYJ54_07865"/>
<evidence type="ECO:0000313" key="3">
    <source>
        <dbReference type="Proteomes" id="UP000076959"/>
    </source>
</evidence>
<comment type="caution">
    <text evidence="2">The sequence shown here is derived from an EMBL/GenBank/DDBJ whole genome shotgun (WGS) entry which is preliminary data.</text>
</comment>
<sequence>MSNIIDLSARLASHSAATCLPPENIKPIEFPETGRQRAGRNRNPLRHPCHRVSHAVTIAGKLQRGEALRADPYLDEGAILWRGVEAARLLVEELFELAVKHGGSVD</sequence>
<dbReference type="RefSeq" id="WP_063699188.1">
    <property type="nucleotide sequence ID" value="NZ_LUUB01000045.1"/>
</dbReference>
<evidence type="ECO:0000256" key="1">
    <source>
        <dbReference type="SAM" id="MobiDB-lite"/>
    </source>
</evidence>
<dbReference type="Proteomes" id="UP000076959">
    <property type="component" value="Unassembled WGS sequence"/>
</dbReference>
<evidence type="ECO:0000313" key="2">
    <source>
        <dbReference type="EMBL" id="OAF11767.1"/>
    </source>
</evidence>
<dbReference type="AlphaFoldDB" id="A0A176YWL0"/>
<feature type="compositionally biased region" description="Basic residues" evidence="1">
    <location>
        <begin position="37"/>
        <end position="47"/>
    </location>
</feature>
<organism evidence="2 3">
    <name type="scientific">Bradyrhizobium centrolobii</name>
    <dbReference type="NCBI Taxonomy" id="1505087"/>
    <lineage>
        <taxon>Bacteria</taxon>
        <taxon>Pseudomonadati</taxon>
        <taxon>Pseudomonadota</taxon>
        <taxon>Alphaproteobacteria</taxon>
        <taxon>Hyphomicrobiales</taxon>
        <taxon>Nitrobacteraceae</taxon>
        <taxon>Bradyrhizobium</taxon>
    </lineage>
</organism>
<dbReference type="OrthoDB" id="8253748at2"/>
<gene>
    <name evidence="2" type="ORF">AYJ54_07865</name>
</gene>
<accession>A0A176YWL0</accession>
<keyword evidence="3" id="KW-1185">Reference proteome</keyword>
<proteinExistence type="predicted"/>